<accession>A0A0L0HE25</accession>
<dbReference type="PANTHER" id="PTHR44196">
    <property type="entry name" value="DEHYDROGENASE/REDUCTASE SDR FAMILY MEMBER 7B"/>
    <property type="match status" value="1"/>
</dbReference>
<dbReference type="RefSeq" id="XP_016607264.1">
    <property type="nucleotide sequence ID" value="XM_016753691.1"/>
</dbReference>
<dbReference type="EMBL" id="KQ257458">
    <property type="protein sequence ID" value="KNC99224.1"/>
    <property type="molecule type" value="Genomic_DNA"/>
</dbReference>
<dbReference type="Proteomes" id="UP000053201">
    <property type="component" value="Unassembled WGS sequence"/>
</dbReference>
<dbReference type="InParanoid" id="A0A0L0HE25"/>
<feature type="domain" description="Ketoreductase" evidence="5">
    <location>
        <begin position="39"/>
        <end position="227"/>
    </location>
</feature>
<evidence type="ECO:0000256" key="2">
    <source>
        <dbReference type="ARBA" id="ARBA00022857"/>
    </source>
</evidence>
<protein>
    <recommendedName>
        <fullName evidence="5">Ketoreductase domain-containing protein</fullName>
    </recommendedName>
</protein>
<dbReference type="GO" id="GO:0016491">
    <property type="term" value="F:oxidoreductase activity"/>
    <property type="evidence" value="ECO:0007669"/>
    <property type="project" value="UniProtKB-KW"/>
</dbReference>
<gene>
    <name evidence="6" type="ORF">SPPG_05480</name>
</gene>
<dbReference type="InterPro" id="IPR057326">
    <property type="entry name" value="KR_dom"/>
</dbReference>
<evidence type="ECO:0000256" key="4">
    <source>
        <dbReference type="ARBA" id="ARBA00037096"/>
    </source>
</evidence>
<dbReference type="InterPro" id="IPR020904">
    <property type="entry name" value="Sc_DH/Rdtase_CS"/>
</dbReference>
<evidence type="ECO:0000259" key="5">
    <source>
        <dbReference type="SMART" id="SM00822"/>
    </source>
</evidence>
<dbReference type="eggNOG" id="KOG1205">
    <property type="taxonomic scope" value="Eukaryota"/>
</dbReference>
<dbReference type="PRINTS" id="PR00081">
    <property type="entry name" value="GDHRDH"/>
</dbReference>
<evidence type="ECO:0000256" key="3">
    <source>
        <dbReference type="ARBA" id="ARBA00023002"/>
    </source>
</evidence>
<dbReference type="PANTHER" id="PTHR44196:SF1">
    <property type="entry name" value="DEHYDROGENASE_REDUCTASE SDR FAMILY MEMBER 7B"/>
    <property type="match status" value="1"/>
</dbReference>
<keyword evidence="7" id="KW-1185">Reference proteome</keyword>
<dbReference type="NCBIfam" id="NF004825">
    <property type="entry name" value="PRK06181.1"/>
    <property type="match status" value="1"/>
</dbReference>
<evidence type="ECO:0000256" key="1">
    <source>
        <dbReference type="ARBA" id="ARBA00006484"/>
    </source>
</evidence>
<dbReference type="GeneID" id="27688850"/>
<dbReference type="OrthoDB" id="1933717at2759"/>
<dbReference type="AlphaFoldDB" id="A0A0L0HE25"/>
<dbReference type="Pfam" id="PF00106">
    <property type="entry name" value="adh_short"/>
    <property type="match status" value="1"/>
</dbReference>
<dbReference type="PROSITE" id="PS00061">
    <property type="entry name" value="ADH_SHORT"/>
    <property type="match status" value="1"/>
</dbReference>
<dbReference type="STRING" id="645134.A0A0L0HE25"/>
<dbReference type="SMART" id="SM00822">
    <property type="entry name" value="PKS_KR"/>
    <property type="match status" value="1"/>
</dbReference>
<dbReference type="SUPFAM" id="SSF51735">
    <property type="entry name" value="NAD(P)-binding Rossmann-fold domains"/>
    <property type="match status" value="1"/>
</dbReference>
<sequence>MENVYNFISVTVSPVLFMLNLACKVQRRLKARPWPLENKVVLITGASSGIGEEIAYEYARHGARIVLAARREQELQRVELKCRELGAKEVLSVPTDVGDEAQVANLIQKTREAFSSQLDALYVNAGLSMGEPFEAFQDLSVFRTLMEVNYFGCISVTHQALPLLKQTPQSRIVVTSSVAGLAGIPSRTGYCATKFAVRGFYEALQSELYDQGVFVTLVYPGAVVTNINATRLGSGPADLDMKGAMTAETCAKLMVKATKQGRKELVMTHKFKLGRMWEGMVPDLWALLVRRGAKKAFKEKSQ</sequence>
<dbReference type="OMA" id="LEWCYRI"/>
<reference evidence="6 7" key="1">
    <citation type="submission" date="2009-08" db="EMBL/GenBank/DDBJ databases">
        <title>The Genome Sequence of Spizellomyces punctatus strain DAOM BR117.</title>
        <authorList>
            <consortium name="The Broad Institute Genome Sequencing Platform"/>
            <person name="Russ C."/>
            <person name="Cuomo C."/>
            <person name="Shea T."/>
            <person name="Young S.K."/>
            <person name="Zeng Q."/>
            <person name="Koehrsen M."/>
            <person name="Haas B."/>
            <person name="Borodovsky M."/>
            <person name="Guigo R."/>
            <person name="Alvarado L."/>
            <person name="Berlin A."/>
            <person name="Bochicchio J."/>
            <person name="Borenstein D."/>
            <person name="Chapman S."/>
            <person name="Chen Z."/>
            <person name="Engels R."/>
            <person name="Freedman E."/>
            <person name="Gellesch M."/>
            <person name="Goldberg J."/>
            <person name="Griggs A."/>
            <person name="Gujja S."/>
            <person name="Heiman D."/>
            <person name="Hepburn T."/>
            <person name="Howarth C."/>
            <person name="Jen D."/>
            <person name="Larson L."/>
            <person name="Lewis B."/>
            <person name="Mehta T."/>
            <person name="Park D."/>
            <person name="Pearson M."/>
            <person name="Roberts A."/>
            <person name="Saif S."/>
            <person name="Shenoy N."/>
            <person name="Sisk P."/>
            <person name="Stolte C."/>
            <person name="Sykes S."/>
            <person name="Thomson T."/>
            <person name="Walk T."/>
            <person name="White J."/>
            <person name="Yandava C."/>
            <person name="Burger G."/>
            <person name="Gray M.W."/>
            <person name="Holland P.W.H."/>
            <person name="King N."/>
            <person name="Lang F.B.F."/>
            <person name="Roger A.J."/>
            <person name="Ruiz-Trillo I."/>
            <person name="Lander E."/>
            <person name="Nusbaum C."/>
        </authorList>
    </citation>
    <scope>NUCLEOTIDE SEQUENCE [LARGE SCALE GENOMIC DNA]</scope>
    <source>
        <strain evidence="6 7">DAOM BR117</strain>
    </source>
</reference>
<dbReference type="GO" id="GO:0016020">
    <property type="term" value="C:membrane"/>
    <property type="evidence" value="ECO:0007669"/>
    <property type="project" value="TreeGrafter"/>
</dbReference>
<evidence type="ECO:0000313" key="7">
    <source>
        <dbReference type="Proteomes" id="UP000053201"/>
    </source>
</evidence>
<dbReference type="InterPro" id="IPR036291">
    <property type="entry name" value="NAD(P)-bd_dom_sf"/>
</dbReference>
<comment type="similarity">
    <text evidence="1">Belongs to the short-chain dehydrogenases/reductases (SDR) family.</text>
</comment>
<keyword evidence="2" id="KW-0521">NADP</keyword>
<comment type="function">
    <text evidence="4">Putative oxidoreductase.</text>
</comment>
<keyword evidence="3" id="KW-0560">Oxidoreductase</keyword>
<dbReference type="InterPro" id="IPR002347">
    <property type="entry name" value="SDR_fam"/>
</dbReference>
<name>A0A0L0HE25_SPIPD</name>
<organism evidence="6 7">
    <name type="scientific">Spizellomyces punctatus (strain DAOM BR117)</name>
    <dbReference type="NCBI Taxonomy" id="645134"/>
    <lineage>
        <taxon>Eukaryota</taxon>
        <taxon>Fungi</taxon>
        <taxon>Fungi incertae sedis</taxon>
        <taxon>Chytridiomycota</taxon>
        <taxon>Chytridiomycota incertae sedis</taxon>
        <taxon>Chytridiomycetes</taxon>
        <taxon>Spizellomycetales</taxon>
        <taxon>Spizellomycetaceae</taxon>
        <taxon>Spizellomyces</taxon>
    </lineage>
</organism>
<proteinExistence type="inferred from homology"/>
<evidence type="ECO:0000313" key="6">
    <source>
        <dbReference type="EMBL" id="KNC99224.1"/>
    </source>
</evidence>
<dbReference type="Gene3D" id="3.40.50.720">
    <property type="entry name" value="NAD(P)-binding Rossmann-like Domain"/>
    <property type="match status" value="1"/>
</dbReference>
<dbReference type="VEuPathDB" id="FungiDB:SPPG_05480"/>